<evidence type="ECO:0000313" key="2">
    <source>
        <dbReference type="EMBL" id="KRN30942.1"/>
    </source>
</evidence>
<keyword evidence="3" id="KW-1185">Reference proteome</keyword>
<evidence type="ECO:0000313" key="4">
    <source>
        <dbReference type="Proteomes" id="UP000051751"/>
    </source>
</evidence>
<dbReference type="AlphaFoldDB" id="A0A0R2FS76"/>
<organism evidence="2 3">
    <name type="scientific">Lactobacillus selangorensis</name>
    <dbReference type="NCBI Taxonomy" id="81857"/>
    <lineage>
        <taxon>Bacteria</taxon>
        <taxon>Bacillati</taxon>
        <taxon>Bacillota</taxon>
        <taxon>Bacilli</taxon>
        <taxon>Lactobacillales</taxon>
        <taxon>Lactobacillaceae</taxon>
        <taxon>Lactobacillus</taxon>
    </lineage>
</organism>
<gene>
    <name evidence="1" type="ORF">IV38_GL001634</name>
    <name evidence="2" type="ORF">IV40_GL001581</name>
</gene>
<sequence>MQFGNYSSAWYWMALDTQKQVFYATSKAQPDLTAEGITVDDAVKNLITLVQQNSAKSNLATKTTA</sequence>
<dbReference type="OrthoDB" id="2323709at2"/>
<dbReference type="Proteomes" id="UP000051751">
    <property type="component" value="Unassembled WGS sequence"/>
</dbReference>
<dbReference type="EMBL" id="JQAZ01000005">
    <property type="protein sequence ID" value="KRN30942.1"/>
    <property type="molecule type" value="Genomic_DNA"/>
</dbReference>
<protein>
    <submittedName>
        <fullName evidence="2">Uncharacterized protein</fullName>
    </submittedName>
</protein>
<evidence type="ECO:0000313" key="1">
    <source>
        <dbReference type="EMBL" id="KRN28182.1"/>
    </source>
</evidence>
<name>A0A0R2FS76_9LACO</name>
<dbReference type="PATRIC" id="fig|81857.3.peg.1645"/>
<proteinExistence type="predicted"/>
<comment type="caution">
    <text evidence="2">The sequence shown here is derived from an EMBL/GenBank/DDBJ whole genome shotgun (WGS) entry which is preliminary data.</text>
</comment>
<dbReference type="RefSeq" id="WP_057770083.1">
    <property type="nucleotide sequence ID" value="NZ_JQAT01000004.1"/>
</dbReference>
<evidence type="ECO:0000313" key="3">
    <source>
        <dbReference type="Proteomes" id="UP000051645"/>
    </source>
</evidence>
<reference evidence="3 4" key="1">
    <citation type="journal article" date="2015" name="Genome Announc.">
        <title>Expanding the biotechnology potential of lactobacilli through comparative genomics of 213 strains and associated genera.</title>
        <authorList>
            <person name="Sun Z."/>
            <person name="Harris H.M."/>
            <person name="McCann A."/>
            <person name="Guo C."/>
            <person name="Argimon S."/>
            <person name="Zhang W."/>
            <person name="Yang X."/>
            <person name="Jeffery I.B."/>
            <person name="Cooney J.C."/>
            <person name="Kagawa T.F."/>
            <person name="Liu W."/>
            <person name="Song Y."/>
            <person name="Salvetti E."/>
            <person name="Wrobel A."/>
            <person name="Rasinkangas P."/>
            <person name="Parkhill J."/>
            <person name="Rea M.C."/>
            <person name="O'Sullivan O."/>
            <person name="Ritari J."/>
            <person name="Douillard F.P."/>
            <person name="Paul Ross R."/>
            <person name="Yang R."/>
            <person name="Briner A.E."/>
            <person name="Felis G.E."/>
            <person name="de Vos W.M."/>
            <person name="Barrangou R."/>
            <person name="Klaenhammer T.R."/>
            <person name="Caufield P.W."/>
            <person name="Cui Y."/>
            <person name="Zhang H."/>
            <person name="O'Toole P.W."/>
        </authorList>
    </citation>
    <scope>NUCLEOTIDE SEQUENCE [LARGE SCALE GENOMIC DNA]</scope>
    <source>
        <strain evidence="1 4">ATCC BAA-66</strain>
        <strain evidence="2 3">DSM 13344</strain>
    </source>
</reference>
<dbReference type="EMBL" id="JQAT01000004">
    <property type="protein sequence ID" value="KRN28182.1"/>
    <property type="molecule type" value="Genomic_DNA"/>
</dbReference>
<dbReference type="Proteomes" id="UP000051645">
    <property type="component" value="Unassembled WGS sequence"/>
</dbReference>
<accession>A0A0R2FS76</accession>